<dbReference type="Gene3D" id="1.10.287.130">
    <property type="match status" value="1"/>
</dbReference>
<dbReference type="InterPro" id="IPR005467">
    <property type="entry name" value="His_kinase_dom"/>
</dbReference>
<dbReference type="InterPro" id="IPR003661">
    <property type="entry name" value="HisK_dim/P_dom"/>
</dbReference>
<evidence type="ECO:0000256" key="6">
    <source>
        <dbReference type="ARBA" id="ARBA00023012"/>
    </source>
</evidence>
<dbReference type="SUPFAM" id="SSF47384">
    <property type="entry name" value="Homodimeric domain of signal transducing histidine kinase"/>
    <property type="match status" value="1"/>
</dbReference>
<sequence length="434" mass="51614">MKKISKELLKTYYWVIALFAIFSIFIIVNFSVYLWKENQNDIKVIEEFVEYQMSELENREDLDYLSKEWILKKILDKSPKIRDVYLEIFYNGKKYTKPPYLPDKEHNFLDYYSVTKFYQIKGFDEIEVKITRRNVRDRLLILNAFTSFIFFLLFCLYVIIRIQKRFFDKFKNSLDNLKIFTQDYNLDSEIRIHSEENFIEFSILQKSFKNMLIRLKEQSQLQIDFVNNASHELKTPIFVIKGYIDMLNDWGKNDKEVLDEGLIVLKKEIQNMQELTEKLLFLAKSKNLIAEKNNINLDNVLKEVIDNLSFAYPKQKINYISSEIFIDSDIALLKLLFKNLIENAIKYGKDNPINIELKKEKKVKLIIEDFGVGISEKALPHIFERFYREDEARNREIKSYGLGLSIVKEIISLLDIDIQVESQLGKGTKITLLF</sequence>
<keyword evidence="3" id="KW-0597">Phosphoprotein</keyword>
<dbReference type="CDD" id="cd00082">
    <property type="entry name" value="HisKA"/>
    <property type="match status" value="1"/>
</dbReference>
<dbReference type="EMBL" id="ACDE02000019">
    <property type="protein sequence ID" value="EEO40115.1"/>
    <property type="molecule type" value="Genomic_DNA"/>
</dbReference>
<dbReference type="GO" id="GO:0016036">
    <property type="term" value="P:cellular response to phosphate starvation"/>
    <property type="evidence" value="ECO:0007669"/>
    <property type="project" value="TreeGrafter"/>
</dbReference>
<dbReference type="InterPro" id="IPR050351">
    <property type="entry name" value="BphY/WalK/GraS-like"/>
</dbReference>
<dbReference type="CDD" id="cd00075">
    <property type="entry name" value="HATPase"/>
    <property type="match status" value="1"/>
</dbReference>
<feature type="transmembrane region" description="Helical" evidence="7">
    <location>
        <begin position="12"/>
        <end position="35"/>
    </location>
</feature>
<gene>
    <name evidence="9" type="ORF">FSCG_00828</name>
</gene>
<dbReference type="HOGENOM" id="CLU_000445_89_6_0"/>
<organism evidence="9 10">
    <name type="scientific">Fusobacterium vincentii 4_1_13</name>
    <dbReference type="NCBI Taxonomy" id="469606"/>
    <lineage>
        <taxon>Bacteria</taxon>
        <taxon>Fusobacteriati</taxon>
        <taxon>Fusobacteriota</taxon>
        <taxon>Fusobacteriia</taxon>
        <taxon>Fusobacteriales</taxon>
        <taxon>Fusobacteriaceae</taxon>
        <taxon>Fusobacterium</taxon>
    </lineage>
</organism>
<dbReference type="GO" id="GO:0004721">
    <property type="term" value="F:phosphoprotein phosphatase activity"/>
    <property type="evidence" value="ECO:0007669"/>
    <property type="project" value="TreeGrafter"/>
</dbReference>
<dbReference type="PANTHER" id="PTHR45453:SF1">
    <property type="entry name" value="PHOSPHATE REGULON SENSOR PROTEIN PHOR"/>
    <property type="match status" value="1"/>
</dbReference>
<comment type="caution">
    <text evidence="9">The sequence shown here is derived from an EMBL/GenBank/DDBJ whole genome shotgun (WGS) entry which is preliminary data.</text>
</comment>
<dbReference type="InterPro" id="IPR004358">
    <property type="entry name" value="Sig_transdc_His_kin-like_C"/>
</dbReference>
<evidence type="ECO:0000259" key="8">
    <source>
        <dbReference type="PROSITE" id="PS50109"/>
    </source>
</evidence>
<reference evidence="9 10" key="1">
    <citation type="submission" date="2011-10" db="EMBL/GenBank/DDBJ databases">
        <title>The Genome Sequence of Fusobacterium sp. 4_1_13.</title>
        <authorList>
            <consortium name="The Broad Institute Genome Sequencing Platform"/>
            <person name="Earl A."/>
            <person name="Ward D."/>
            <person name="Feldgarden M."/>
            <person name="Gevers D."/>
            <person name="Strauss J."/>
            <person name="Ambrose C."/>
            <person name="Allen-Vercoe E."/>
            <person name="Young S.K."/>
            <person name="Zeng Q."/>
            <person name="Gargeya S."/>
            <person name="Fitzgerald M."/>
            <person name="Haas B."/>
            <person name="Abouelleil A."/>
            <person name="Alvarado L."/>
            <person name="Arachchi H.M."/>
            <person name="Berlin A."/>
            <person name="Brown A."/>
            <person name="Chapman S.B."/>
            <person name="Chen Z."/>
            <person name="Dunbar C."/>
            <person name="Freedman E."/>
            <person name="Gearin G."/>
            <person name="Goldberg J."/>
            <person name="Griggs A."/>
            <person name="Gujja S."/>
            <person name="Heiman D."/>
            <person name="Howarth C."/>
            <person name="Larson L."/>
            <person name="Lui A."/>
            <person name="MacDonald P.J."/>
            <person name="Montmayeur A."/>
            <person name="Murphy C."/>
            <person name="Neiman D."/>
            <person name="Pearson M."/>
            <person name="Priest M."/>
            <person name="Roberts A."/>
            <person name="Saif S."/>
            <person name="Shea T."/>
            <person name="Shenoy N."/>
            <person name="Sisk P."/>
            <person name="Stolte C."/>
            <person name="Sykes S."/>
            <person name="Wortman J."/>
            <person name="Nusbaum C."/>
            <person name="Birren B."/>
        </authorList>
    </citation>
    <scope>NUCLEOTIDE SEQUENCE [LARGE SCALE GENOMIC DNA]</scope>
    <source>
        <strain evidence="9 10">4_1_13</strain>
    </source>
</reference>
<keyword evidence="5" id="KW-0418">Kinase</keyword>
<dbReference type="Pfam" id="PF00512">
    <property type="entry name" value="HisKA"/>
    <property type="match status" value="1"/>
</dbReference>
<feature type="domain" description="Histidine kinase" evidence="8">
    <location>
        <begin position="228"/>
        <end position="434"/>
    </location>
</feature>
<dbReference type="SMART" id="SM00387">
    <property type="entry name" value="HATPase_c"/>
    <property type="match status" value="1"/>
</dbReference>
<dbReference type="PRINTS" id="PR00344">
    <property type="entry name" value="BCTRLSENSOR"/>
</dbReference>
<dbReference type="SMART" id="SM00388">
    <property type="entry name" value="HisKA"/>
    <property type="match status" value="1"/>
</dbReference>
<dbReference type="InterPro" id="IPR036097">
    <property type="entry name" value="HisK_dim/P_sf"/>
</dbReference>
<dbReference type="RefSeq" id="WP_008802887.1">
    <property type="nucleotide sequence ID" value="NZ_KQ235737.1"/>
</dbReference>
<dbReference type="EC" id="2.7.13.3" evidence="2"/>
<dbReference type="GO" id="GO:0005886">
    <property type="term" value="C:plasma membrane"/>
    <property type="evidence" value="ECO:0007669"/>
    <property type="project" value="TreeGrafter"/>
</dbReference>
<dbReference type="PROSITE" id="PS50109">
    <property type="entry name" value="HIS_KIN"/>
    <property type="match status" value="1"/>
</dbReference>
<dbReference type="InterPro" id="IPR003594">
    <property type="entry name" value="HATPase_dom"/>
</dbReference>
<keyword evidence="7" id="KW-1133">Transmembrane helix</keyword>
<accession>A0A0M1VU47</accession>
<evidence type="ECO:0000256" key="2">
    <source>
        <dbReference type="ARBA" id="ARBA00012438"/>
    </source>
</evidence>
<keyword evidence="6" id="KW-0902">Two-component regulatory system</keyword>
<feature type="transmembrane region" description="Helical" evidence="7">
    <location>
        <begin position="139"/>
        <end position="160"/>
    </location>
</feature>
<dbReference type="Pfam" id="PF02518">
    <property type="entry name" value="HATPase_c"/>
    <property type="match status" value="1"/>
</dbReference>
<comment type="catalytic activity">
    <reaction evidence="1">
        <text>ATP + protein L-histidine = ADP + protein N-phospho-L-histidine.</text>
        <dbReference type="EC" id="2.7.13.3"/>
    </reaction>
</comment>
<dbReference type="SUPFAM" id="SSF55874">
    <property type="entry name" value="ATPase domain of HSP90 chaperone/DNA topoisomerase II/histidine kinase"/>
    <property type="match status" value="1"/>
</dbReference>
<dbReference type="eggNOG" id="COG5002">
    <property type="taxonomic scope" value="Bacteria"/>
</dbReference>
<evidence type="ECO:0000256" key="7">
    <source>
        <dbReference type="SAM" id="Phobius"/>
    </source>
</evidence>
<evidence type="ECO:0000256" key="4">
    <source>
        <dbReference type="ARBA" id="ARBA00022679"/>
    </source>
</evidence>
<evidence type="ECO:0000256" key="5">
    <source>
        <dbReference type="ARBA" id="ARBA00022777"/>
    </source>
</evidence>
<dbReference type="GO" id="GO:0000155">
    <property type="term" value="F:phosphorelay sensor kinase activity"/>
    <property type="evidence" value="ECO:0007669"/>
    <property type="project" value="InterPro"/>
</dbReference>
<dbReference type="Proteomes" id="UP000004925">
    <property type="component" value="Unassembled WGS sequence"/>
</dbReference>
<evidence type="ECO:0000256" key="3">
    <source>
        <dbReference type="ARBA" id="ARBA00022553"/>
    </source>
</evidence>
<dbReference type="Gene3D" id="3.30.565.10">
    <property type="entry name" value="Histidine kinase-like ATPase, C-terminal domain"/>
    <property type="match status" value="1"/>
</dbReference>
<name>A0A0M1VU47_FUSVC</name>
<proteinExistence type="predicted"/>
<dbReference type="PANTHER" id="PTHR45453">
    <property type="entry name" value="PHOSPHATE REGULON SENSOR PROTEIN PHOR"/>
    <property type="match status" value="1"/>
</dbReference>
<keyword evidence="4" id="KW-0808">Transferase</keyword>
<dbReference type="FunFam" id="1.10.287.130:FF:000001">
    <property type="entry name" value="Two-component sensor histidine kinase"/>
    <property type="match status" value="1"/>
</dbReference>
<evidence type="ECO:0000313" key="10">
    <source>
        <dbReference type="Proteomes" id="UP000004925"/>
    </source>
</evidence>
<dbReference type="AlphaFoldDB" id="A0A0M1VU47"/>
<evidence type="ECO:0000256" key="1">
    <source>
        <dbReference type="ARBA" id="ARBA00000085"/>
    </source>
</evidence>
<evidence type="ECO:0000313" key="9">
    <source>
        <dbReference type="EMBL" id="EEO40115.1"/>
    </source>
</evidence>
<dbReference type="InterPro" id="IPR036890">
    <property type="entry name" value="HATPase_C_sf"/>
</dbReference>
<keyword evidence="7" id="KW-0472">Membrane</keyword>
<keyword evidence="7" id="KW-0812">Transmembrane</keyword>
<protein>
    <recommendedName>
        <fullName evidence="2">histidine kinase</fullName>
        <ecNumber evidence="2">2.7.13.3</ecNumber>
    </recommendedName>
</protein>